<keyword evidence="1" id="KW-0175">Coiled coil</keyword>
<organism evidence="2 3">
    <name type="scientific">Brachionus plicatilis</name>
    <name type="common">Marine rotifer</name>
    <name type="synonym">Brachionus muelleri</name>
    <dbReference type="NCBI Taxonomy" id="10195"/>
    <lineage>
        <taxon>Eukaryota</taxon>
        <taxon>Metazoa</taxon>
        <taxon>Spiralia</taxon>
        <taxon>Gnathifera</taxon>
        <taxon>Rotifera</taxon>
        <taxon>Eurotatoria</taxon>
        <taxon>Monogononta</taxon>
        <taxon>Pseudotrocha</taxon>
        <taxon>Ploima</taxon>
        <taxon>Brachionidae</taxon>
        <taxon>Brachionus</taxon>
    </lineage>
</organism>
<dbReference type="EMBL" id="REGN01009371">
    <property type="protein sequence ID" value="RNA01322.1"/>
    <property type="molecule type" value="Genomic_DNA"/>
</dbReference>
<keyword evidence="3" id="KW-1185">Reference proteome</keyword>
<accession>A0A3M7PQC2</accession>
<proteinExistence type="predicted"/>
<dbReference type="AlphaFoldDB" id="A0A3M7PQC2"/>
<name>A0A3M7PQC2_BRAPC</name>
<sequence length="414" mass="49122">MGIIIKHTNQSQIYQQLTSEEVMKKQQAFLTSFKQIRDLSDFYTRKSIQNSLEGTLNKNSKMSSTEDLDDLSYNSISSHSTDGYIYETLKNDCDIVNSHLEESTKYKPLVENLEYSKQNYNHFKNSLSNSENFELLSQIEEKLNRIAECKIDLLKAKYQDEINLKISSIKFVMEKMNRATIKWSNEENEKKIAKMKQEVELNKKIMSDYEIRIKDLTNEVSSYRKMIEANNGDLEMRPLQEDTQFESHHTFDINNQFDYLRDEINEKDKQIELFRAKEDVYLNEISRLKIQLNDYLEYNSSKANTTNFEMESALIDTTTDSAYREPRIVVTQMRDDRVNGLIIELDAKNRSIQNLTNELSKLKEEVETMTHPLFYELQSEMQNQFNQEYEELKICYENKLREELEIYKTTMRSH</sequence>
<comment type="caution">
    <text evidence="2">The sequence shown here is derived from an EMBL/GenBank/DDBJ whole genome shotgun (WGS) entry which is preliminary data.</text>
</comment>
<dbReference type="Proteomes" id="UP000276133">
    <property type="component" value="Unassembled WGS sequence"/>
</dbReference>
<gene>
    <name evidence="2" type="ORF">BpHYR1_020605</name>
</gene>
<evidence type="ECO:0000313" key="3">
    <source>
        <dbReference type="Proteomes" id="UP000276133"/>
    </source>
</evidence>
<evidence type="ECO:0000256" key="1">
    <source>
        <dbReference type="SAM" id="Coils"/>
    </source>
</evidence>
<protein>
    <submittedName>
        <fullName evidence="2">Uncharacterized protein</fullName>
    </submittedName>
</protein>
<feature type="coiled-coil region" evidence="1">
    <location>
        <begin position="338"/>
        <end position="365"/>
    </location>
</feature>
<reference evidence="2 3" key="1">
    <citation type="journal article" date="2018" name="Sci. Rep.">
        <title>Genomic signatures of local adaptation to the degree of environmental predictability in rotifers.</title>
        <authorList>
            <person name="Franch-Gras L."/>
            <person name="Hahn C."/>
            <person name="Garcia-Roger E.M."/>
            <person name="Carmona M.J."/>
            <person name="Serra M."/>
            <person name="Gomez A."/>
        </authorList>
    </citation>
    <scope>NUCLEOTIDE SEQUENCE [LARGE SCALE GENOMIC DNA]</scope>
    <source>
        <strain evidence="2">HYR1</strain>
    </source>
</reference>
<dbReference type="OrthoDB" id="10417624at2759"/>
<evidence type="ECO:0000313" key="2">
    <source>
        <dbReference type="EMBL" id="RNA01322.1"/>
    </source>
</evidence>